<dbReference type="Proteomes" id="UP000297245">
    <property type="component" value="Unassembled WGS sequence"/>
</dbReference>
<dbReference type="AlphaFoldDB" id="A0A4S8KY15"/>
<keyword evidence="2" id="KW-1185">Reference proteome</keyword>
<protein>
    <submittedName>
        <fullName evidence="1">Uncharacterized protein</fullName>
    </submittedName>
</protein>
<proteinExistence type="predicted"/>
<sequence>SKPEVNFPPSPAAEKLIHKIMTDWTESFSPRNLEEIGCAVCGQLKPCINM</sequence>
<accession>A0A4S8KY15</accession>
<feature type="non-terminal residue" evidence="1">
    <location>
        <position position="50"/>
    </location>
</feature>
<organism evidence="1 2">
    <name type="scientific">Dendrothele bispora (strain CBS 962.96)</name>
    <dbReference type="NCBI Taxonomy" id="1314807"/>
    <lineage>
        <taxon>Eukaryota</taxon>
        <taxon>Fungi</taxon>
        <taxon>Dikarya</taxon>
        <taxon>Basidiomycota</taxon>
        <taxon>Agaricomycotina</taxon>
        <taxon>Agaricomycetes</taxon>
        <taxon>Agaricomycetidae</taxon>
        <taxon>Agaricales</taxon>
        <taxon>Agaricales incertae sedis</taxon>
        <taxon>Dendrothele</taxon>
    </lineage>
</organism>
<dbReference type="EMBL" id="ML179859">
    <property type="protein sequence ID" value="THU80912.1"/>
    <property type="molecule type" value="Genomic_DNA"/>
</dbReference>
<reference evidence="1 2" key="1">
    <citation type="journal article" date="2019" name="Nat. Ecol. Evol.">
        <title>Megaphylogeny resolves global patterns of mushroom evolution.</title>
        <authorList>
            <person name="Varga T."/>
            <person name="Krizsan K."/>
            <person name="Foldi C."/>
            <person name="Dima B."/>
            <person name="Sanchez-Garcia M."/>
            <person name="Sanchez-Ramirez S."/>
            <person name="Szollosi G.J."/>
            <person name="Szarkandi J.G."/>
            <person name="Papp V."/>
            <person name="Albert L."/>
            <person name="Andreopoulos W."/>
            <person name="Angelini C."/>
            <person name="Antonin V."/>
            <person name="Barry K.W."/>
            <person name="Bougher N.L."/>
            <person name="Buchanan P."/>
            <person name="Buyck B."/>
            <person name="Bense V."/>
            <person name="Catcheside P."/>
            <person name="Chovatia M."/>
            <person name="Cooper J."/>
            <person name="Damon W."/>
            <person name="Desjardin D."/>
            <person name="Finy P."/>
            <person name="Geml J."/>
            <person name="Haridas S."/>
            <person name="Hughes K."/>
            <person name="Justo A."/>
            <person name="Karasinski D."/>
            <person name="Kautmanova I."/>
            <person name="Kiss B."/>
            <person name="Kocsube S."/>
            <person name="Kotiranta H."/>
            <person name="LaButti K.M."/>
            <person name="Lechner B.E."/>
            <person name="Liimatainen K."/>
            <person name="Lipzen A."/>
            <person name="Lukacs Z."/>
            <person name="Mihaltcheva S."/>
            <person name="Morgado L.N."/>
            <person name="Niskanen T."/>
            <person name="Noordeloos M.E."/>
            <person name="Ohm R.A."/>
            <person name="Ortiz-Santana B."/>
            <person name="Ovrebo C."/>
            <person name="Racz N."/>
            <person name="Riley R."/>
            <person name="Savchenko A."/>
            <person name="Shiryaev A."/>
            <person name="Soop K."/>
            <person name="Spirin V."/>
            <person name="Szebenyi C."/>
            <person name="Tomsovsky M."/>
            <person name="Tulloss R.E."/>
            <person name="Uehling J."/>
            <person name="Grigoriev I.V."/>
            <person name="Vagvolgyi C."/>
            <person name="Papp T."/>
            <person name="Martin F.M."/>
            <person name="Miettinen O."/>
            <person name="Hibbett D.S."/>
            <person name="Nagy L.G."/>
        </authorList>
    </citation>
    <scope>NUCLEOTIDE SEQUENCE [LARGE SCALE GENOMIC DNA]</scope>
    <source>
        <strain evidence="1 2">CBS 962.96</strain>
    </source>
</reference>
<feature type="non-terminal residue" evidence="1">
    <location>
        <position position="1"/>
    </location>
</feature>
<evidence type="ECO:0000313" key="2">
    <source>
        <dbReference type="Proteomes" id="UP000297245"/>
    </source>
</evidence>
<gene>
    <name evidence="1" type="ORF">K435DRAFT_620394</name>
</gene>
<dbReference type="OrthoDB" id="3051956at2759"/>
<evidence type="ECO:0000313" key="1">
    <source>
        <dbReference type="EMBL" id="THU80912.1"/>
    </source>
</evidence>
<name>A0A4S8KY15_DENBC</name>